<dbReference type="WBParaSite" id="EgrG_000431400">
    <property type="protein sequence ID" value="EgrG_000431400"/>
    <property type="gene ID" value="EgrG_000431400"/>
</dbReference>
<reference evidence="3" key="3">
    <citation type="submission" date="2020-10" db="UniProtKB">
        <authorList>
            <consortium name="WormBaseParasite"/>
        </authorList>
    </citation>
    <scope>IDENTIFICATION</scope>
</reference>
<evidence type="ECO:0000313" key="2">
    <source>
        <dbReference type="Proteomes" id="UP000492820"/>
    </source>
</evidence>
<name>A0A068WFZ8_ECHGR</name>
<protein>
    <submittedName>
        <fullName evidence="3">G protein-coupled receptor</fullName>
    </submittedName>
</protein>
<organism evidence="1">
    <name type="scientific">Echinococcus granulosus</name>
    <name type="common">Hydatid tapeworm</name>
    <dbReference type="NCBI Taxonomy" id="6210"/>
    <lineage>
        <taxon>Eukaryota</taxon>
        <taxon>Metazoa</taxon>
        <taxon>Spiralia</taxon>
        <taxon>Lophotrochozoa</taxon>
        <taxon>Platyhelminthes</taxon>
        <taxon>Cestoda</taxon>
        <taxon>Eucestoda</taxon>
        <taxon>Cyclophyllidea</taxon>
        <taxon>Taeniidae</taxon>
        <taxon>Echinococcus</taxon>
        <taxon>Echinococcus granulosus group</taxon>
    </lineage>
</organism>
<evidence type="ECO:0000313" key="3">
    <source>
        <dbReference type="WBParaSite" id="EgrG_000431400"/>
    </source>
</evidence>
<dbReference type="Proteomes" id="UP000492820">
    <property type="component" value="Unassembled WGS sequence"/>
</dbReference>
<dbReference type="EMBL" id="LK028579">
    <property type="protein sequence ID" value="CDS19033.1"/>
    <property type="molecule type" value="Genomic_DNA"/>
</dbReference>
<proteinExistence type="predicted"/>
<reference evidence="1" key="2">
    <citation type="submission" date="2014-06" db="EMBL/GenBank/DDBJ databases">
        <authorList>
            <person name="Aslett M."/>
        </authorList>
    </citation>
    <scope>NUCLEOTIDE SEQUENCE</scope>
</reference>
<accession>A0A068WFZ8</accession>
<gene>
    <name evidence="1" type="ORF">EgrG_000431400</name>
</gene>
<sequence length="107" mass="12050">MTTNEVSPPPTTVIPYRFPKSIAIVAWLSRNFDVLLVCIYSFTNTLLYHVITWLPNVARSDFRPIYAFLLIATTLERRASAFTPSTAMCCFPSLLSLSLLSAYLITL</sequence>
<reference evidence="1 2" key="1">
    <citation type="journal article" date="2013" name="Nature">
        <title>The genomes of four tapeworm species reveal adaptations to parasitism.</title>
        <authorList>
            <person name="Tsai I.J."/>
            <person name="Zarowiecki M."/>
            <person name="Holroyd N."/>
            <person name="Garciarrubio A."/>
            <person name="Sanchez-Flores A."/>
            <person name="Brooks K.L."/>
            <person name="Tracey A."/>
            <person name="Bobes R.J."/>
            <person name="Fragoso G."/>
            <person name="Sciutto E."/>
            <person name="Aslett M."/>
            <person name="Beasley H."/>
            <person name="Bennett H.M."/>
            <person name="Cai J."/>
            <person name="Camicia F."/>
            <person name="Clark R."/>
            <person name="Cucher M."/>
            <person name="De Silva N."/>
            <person name="Day T.A."/>
            <person name="Deplazes P."/>
            <person name="Estrada K."/>
            <person name="Fernandez C."/>
            <person name="Holland P.W."/>
            <person name="Hou J."/>
            <person name="Hu S."/>
            <person name="Huckvale T."/>
            <person name="Hung S.S."/>
            <person name="Kamenetzky L."/>
            <person name="Keane J.A."/>
            <person name="Kiss F."/>
            <person name="Koziol U."/>
            <person name="Lambert O."/>
            <person name="Liu K."/>
            <person name="Luo X."/>
            <person name="Luo Y."/>
            <person name="Macchiaroli N."/>
            <person name="Nichol S."/>
            <person name="Paps J."/>
            <person name="Parkinson J."/>
            <person name="Pouchkina-Stantcheva N."/>
            <person name="Riddiford N."/>
            <person name="Rosenzvit M."/>
            <person name="Salinas G."/>
            <person name="Wasmuth J.D."/>
            <person name="Zamanian M."/>
            <person name="Zheng Y."/>
            <person name="Cai X."/>
            <person name="Soberon X."/>
            <person name="Olson P.D."/>
            <person name="Laclette J.P."/>
            <person name="Brehm K."/>
            <person name="Berriman M."/>
            <person name="Garciarrubio A."/>
            <person name="Bobes R.J."/>
            <person name="Fragoso G."/>
            <person name="Sanchez-Flores A."/>
            <person name="Estrada K."/>
            <person name="Cevallos M.A."/>
            <person name="Morett E."/>
            <person name="Gonzalez V."/>
            <person name="Portillo T."/>
            <person name="Ochoa-Leyva A."/>
            <person name="Jose M.V."/>
            <person name="Sciutto E."/>
            <person name="Landa A."/>
            <person name="Jimenez L."/>
            <person name="Valdes V."/>
            <person name="Carrero J.C."/>
            <person name="Larralde C."/>
            <person name="Morales-Montor J."/>
            <person name="Limon-Lason J."/>
            <person name="Soberon X."/>
            <person name="Laclette J.P."/>
        </authorList>
    </citation>
    <scope>NUCLEOTIDE SEQUENCE [LARGE SCALE GENOMIC DNA]</scope>
</reference>
<evidence type="ECO:0000313" key="1">
    <source>
        <dbReference type="EMBL" id="CDS19033.1"/>
    </source>
</evidence>
<dbReference type="AlphaFoldDB" id="A0A068WFZ8"/>